<feature type="transmembrane region" description="Helical" evidence="1">
    <location>
        <begin position="172"/>
        <end position="191"/>
    </location>
</feature>
<dbReference type="EMBL" id="JAFFZE010000011">
    <property type="protein sequence ID" value="MCT2584166.1"/>
    <property type="molecule type" value="Genomic_DNA"/>
</dbReference>
<dbReference type="PANTHER" id="PTHR34473:SF2">
    <property type="entry name" value="UPF0699 TRANSMEMBRANE PROTEIN YDBT"/>
    <property type="match status" value="1"/>
</dbReference>
<dbReference type="Proteomes" id="UP001156441">
    <property type="component" value="Unassembled WGS sequence"/>
</dbReference>
<keyword evidence="1" id="KW-0812">Transmembrane</keyword>
<gene>
    <name evidence="3" type="ORF">JT362_13665</name>
</gene>
<dbReference type="PANTHER" id="PTHR34473">
    <property type="entry name" value="UPF0699 TRANSMEMBRANE PROTEIN YDBS"/>
    <property type="match status" value="1"/>
</dbReference>
<feature type="transmembrane region" description="Helical" evidence="1">
    <location>
        <begin position="353"/>
        <end position="374"/>
    </location>
</feature>
<evidence type="ECO:0000259" key="2">
    <source>
        <dbReference type="Pfam" id="PF03703"/>
    </source>
</evidence>
<dbReference type="InterPro" id="IPR005182">
    <property type="entry name" value="YdbS-like_PH"/>
</dbReference>
<accession>A0ABT2J8I4</accession>
<protein>
    <submittedName>
        <fullName evidence="3">PH domain-containing protein</fullName>
    </submittedName>
</protein>
<sequence length="496" mass="53750">MDRHTVWASAITVAGFGAGVAVPFVAGFVRGGTSPVPVLLISGGGVVLLTVLATVADWMRWRHTRYRITDERVELRYAWVLHTLRSIPRDRVRTVDLVANPLLRMFGLTKVKIGTGQQVTGQQSHLTLDPVRRARAEELRRVLLERAPAAGETTEPDTGPALATLDWSWIRYAPIGVTTPILGTAAFGAVMQVSDWIGVQNSVIQYVGDLFANTSIVVLVLVLVAIGVLIGVVGSLGLFVEMWWRYRLTRENGTLLVRRGLFTTRSLSLEQRRLRGVDVFEPLGARLVGAARVDVVATGLKVRSDKDNTDPKTLMPAAPIALARRVAVDVLRADPLAGVDIRPHPTAARNRRIAWALYAALGIAAVLAVLGLLLTTVLLHLAWIAALVLTPVAIALALDDYRNLGHGLSGDYLVTRYGAGSRHTVALLRGGIIGWNVRRSPFQRRSGLVTIAATTAANDGRFFVRDVGEQEGLRLAEEAVPGLLTPFLEPVTPARP</sequence>
<reference evidence="3 4" key="1">
    <citation type="submission" date="2021-02" db="EMBL/GenBank/DDBJ databases">
        <title>Actinophytocola xerophila sp. nov., isolated from soil of cotton cropping field.</title>
        <authorList>
            <person name="Huang R."/>
            <person name="Chen X."/>
            <person name="Ge X."/>
            <person name="Liu W."/>
        </authorList>
    </citation>
    <scope>NUCLEOTIDE SEQUENCE [LARGE SCALE GENOMIC DNA]</scope>
    <source>
        <strain evidence="3 4">S1-96</strain>
    </source>
</reference>
<dbReference type="PIRSF" id="PIRSF026631">
    <property type="entry name" value="UCP026631"/>
    <property type="match status" value="1"/>
</dbReference>
<feature type="domain" description="YdbS-like PH" evidence="2">
    <location>
        <begin position="61"/>
        <end position="141"/>
    </location>
</feature>
<feature type="transmembrane region" description="Helical" evidence="1">
    <location>
        <begin position="38"/>
        <end position="59"/>
    </location>
</feature>
<keyword evidence="1" id="KW-1133">Transmembrane helix</keyword>
<name>A0ABT2J8I4_9PSEU</name>
<feature type="domain" description="YdbS-like PH" evidence="2">
    <location>
        <begin position="401"/>
        <end position="469"/>
    </location>
</feature>
<evidence type="ECO:0000313" key="4">
    <source>
        <dbReference type="Proteomes" id="UP001156441"/>
    </source>
</evidence>
<feature type="transmembrane region" description="Helical" evidence="1">
    <location>
        <begin position="380"/>
        <end position="398"/>
    </location>
</feature>
<keyword evidence="4" id="KW-1185">Reference proteome</keyword>
<proteinExistence type="predicted"/>
<dbReference type="InterPro" id="IPR014529">
    <property type="entry name" value="UCP026631"/>
</dbReference>
<organism evidence="3 4">
    <name type="scientific">Actinophytocola gossypii</name>
    <dbReference type="NCBI Taxonomy" id="2812003"/>
    <lineage>
        <taxon>Bacteria</taxon>
        <taxon>Bacillati</taxon>
        <taxon>Actinomycetota</taxon>
        <taxon>Actinomycetes</taxon>
        <taxon>Pseudonocardiales</taxon>
        <taxon>Pseudonocardiaceae</taxon>
    </lineage>
</organism>
<keyword evidence="1" id="KW-0472">Membrane</keyword>
<comment type="caution">
    <text evidence="3">The sequence shown here is derived from an EMBL/GenBank/DDBJ whole genome shotgun (WGS) entry which is preliminary data.</text>
</comment>
<evidence type="ECO:0000313" key="3">
    <source>
        <dbReference type="EMBL" id="MCT2584166.1"/>
    </source>
</evidence>
<dbReference type="Pfam" id="PF03703">
    <property type="entry name" value="bPH_2"/>
    <property type="match status" value="2"/>
</dbReference>
<feature type="transmembrane region" description="Helical" evidence="1">
    <location>
        <begin position="211"/>
        <end position="240"/>
    </location>
</feature>
<evidence type="ECO:0000256" key="1">
    <source>
        <dbReference type="SAM" id="Phobius"/>
    </source>
</evidence>
<feature type="transmembrane region" description="Helical" evidence="1">
    <location>
        <begin position="7"/>
        <end position="26"/>
    </location>
</feature>